<sequence>MERWAVCFLAISVALLASLTSVNGLGCPCVGGQAFAPFSGPGRFTIPRVKAMEHSMESLIINYIALKLRGGYARAVFQEPSDLRDYAYEHSKIMALKGEVFFDNWPASCAGNLGGACDWDFYRANRKYYIQEVHSLDFTDAGFPLQDKTGGNGYCVDKVEEFYGKSTIPSAAVLMKDVVDNIATTIDDLFPNDGVVASAGPHLWGVGVYTDSTSSATTFWLTIIRVTLISSAPCECAIAPCAAA</sequence>
<name>L8HJ98_ACACF</name>
<evidence type="ECO:0008006" key="4">
    <source>
        <dbReference type="Google" id="ProtNLM"/>
    </source>
</evidence>
<dbReference type="KEGG" id="acan:ACA1_119420"/>
<dbReference type="Proteomes" id="UP000011083">
    <property type="component" value="Unassembled WGS sequence"/>
</dbReference>
<dbReference type="AlphaFoldDB" id="L8HJ98"/>
<accession>L8HJ98</accession>
<evidence type="ECO:0000256" key="1">
    <source>
        <dbReference type="SAM" id="SignalP"/>
    </source>
</evidence>
<reference evidence="2 3" key="1">
    <citation type="journal article" date="2013" name="Genome Biol.">
        <title>Genome of Acanthamoeba castellanii highlights extensive lateral gene transfer and early evolution of tyrosine kinase signaling.</title>
        <authorList>
            <person name="Clarke M."/>
            <person name="Lohan A.J."/>
            <person name="Liu B."/>
            <person name="Lagkouvardos I."/>
            <person name="Roy S."/>
            <person name="Zafar N."/>
            <person name="Bertelli C."/>
            <person name="Schilde C."/>
            <person name="Kianianmomeni A."/>
            <person name="Burglin T.R."/>
            <person name="Frech C."/>
            <person name="Turcotte B."/>
            <person name="Kopec K.O."/>
            <person name="Synnott J.M."/>
            <person name="Choo C."/>
            <person name="Paponov I."/>
            <person name="Finkler A."/>
            <person name="Soon Heng Tan C."/>
            <person name="Hutchins A.P."/>
            <person name="Weinmeier T."/>
            <person name="Rattei T."/>
            <person name="Chu J.S."/>
            <person name="Gimenez G."/>
            <person name="Irimia M."/>
            <person name="Rigden D.J."/>
            <person name="Fitzpatrick D.A."/>
            <person name="Lorenzo-Morales J."/>
            <person name="Bateman A."/>
            <person name="Chiu C.H."/>
            <person name="Tang P."/>
            <person name="Hegemann P."/>
            <person name="Fromm H."/>
            <person name="Raoult D."/>
            <person name="Greub G."/>
            <person name="Miranda-Saavedra D."/>
            <person name="Chen N."/>
            <person name="Nash P."/>
            <person name="Ginger M.L."/>
            <person name="Horn M."/>
            <person name="Schaap P."/>
            <person name="Caler L."/>
            <person name="Loftus B."/>
        </authorList>
    </citation>
    <scope>NUCLEOTIDE SEQUENCE [LARGE SCALE GENOMIC DNA]</scope>
    <source>
        <strain evidence="2 3">Neff</strain>
    </source>
</reference>
<evidence type="ECO:0000313" key="2">
    <source>
        <dbReference type="EMBL" id="ELR25654.1"/>
    </source>
</evidence>
<gene>
    <name evidence="2" type="ORF">ACA1_119420</name>
</gene>
<dbReference type="VEuPathDB" id="AmoebaDB:ACA1_119420"/>
<organism evidence="2 3">
    <name type="scientific">Acanthamoeba castellanii (strain ATCC 30010 / Neff)</name>
    <dbReference type="NCBI Taxonomy" id="1257118"/>
    <lineage>
        <taxon>Eukaryota</taxon>
        <taxon>Amoebozoa</taxon>
        <taxon>Discosea</taxon>
        <taxon>Longamoebia</taxon>
        <taxon>Centramoebida</taxon>
        <taxon>Acanthamoebidae</taxon>
        <taxon>Acanthamoeba</taxon>
    </lineage>
</organism>
<keyword evidence="1" id="KW-0732">Signal</keyword>
<evidence type="ECO:0000313" key="3">
    <source>
        <dbReference type="Proteomes" id="UP000011083"/>
    </source>
</evidence>
<dbReference type="EMBL" id="KB007797">
    <property type="protein sequence ID" value="ELR25654.1"/>
    <property type="molecule type" value="Genomic_DNA"/>
</dbReference>
<proteinExistence type="predicted"/>
<keyword evidence="3" id="KW-1185">Reference proteome</keyword>
<protein>
    <recommendedName>
        <fullName evidence="4">SCP domain-containing protein</fullName>
    </recommendedName>
</protein>
<dbReference type="GeneID" id="14926720"/>
<feature type="chain" id="PRO_5003990518" description="SCP domain-containing protein" evidence="1">
    <location>
        <begin position="25"/>
        <end position="244"/>
    </location>
</feature>
<feature type="signal peptide" evidence="1">
    <location>
        <begin position="1"/>
        <end position="24"/>
    </location>
</feature>
<dbReference type="RefSeq" id="XP_004358087.1">
    <property type="nucleotide sequence ID" value="XM_004358030.1"/>
</dbReference>